<feature type="transmembrane region" description="Helical" evidence="1">
    <location>
        <begin position="187"/>
        <end position="206"/>
    </location>
</feature>
<name>A0A5C5YZC1_9BACT</name>
<dbReference type="OrthoDB" id="283513at2"/>
<dbReference type="RefSeq" id="WP_146395021.1">
    <property type="nucleotide sequence ID" value="NZ_SJPJ01000001.1"/>
</dbReference>
<feature type="transmembrane region" description="Helical" evidence="1">
    <location>
        <begin position="59"/>
        <end position="80"/>
    </location>
</feature>
<comment type="caution">
    <text evidence="2">The sequence shown here is derived from an EMBL/GenBank/DDBJ whole genome shotgun (WGS) entry which is preliminary data.</text>
</comment>
<keyword evidence="1" id="KW-1133">Transmembrane helix</keyword>
<evidence type="ECO:0008006" key="4">
    <source>
        <dbReference type="Google" id="ProtNLM"/>
    </source>
</evidence>
<sequence>MTTFEHALLGMNGLLATGLQKRHGWKLAALAAFAAIAPDWDGLPMFIDMSRFEHGHRVWGHNLLACFLVALILGTIDYRFDISGRVAGRLVRFKPLQELAPYMDRRHTFSRSTWFVWVAVAFIAALSQIPADALVSGAEGLSDWPLKPLWPFSEWSFVHAMVPWGNVGVMLIFSVAMIAQVKRPKRVQAIATTALVAVAVYIWWWGTFHGQY</sequence>
<organism evidence="2 3">
    <name type="scientific">Novipirellula herctigrandis</name>
    <dbReference type="NCBI Taxonomy" id="2527986"/>
    <lineage>
        <taxon>Bacteria</taxon>
        <taxon>Pseudomonadati</taxon>
        <taxon>Planctomycetota</taxon>
        <taxon>Planctomycetia</taxon>
        <taxon>Pirellulales</taxon>
        <taxon>Pirellulaceae</taxon>
        <taxon>Novipirellula</taxon>
    </lineage>
</organism>
<dbReference type="EMBL" id="SJPJ01000001">
    <property type="protein sequence ID" value="TWT79901.1"/>
    <property type="molecule type" value="Genomic_DNA"/>
</dbReference>
<reference evidence="2 3" key="1">
    <citation type="submission" date="2019-02" db="EMBL/GenBank/DDBJ databases">
        <title>Deep-cultivation of Planctomycetes and their phenomic and genomic characterization uncovers novel biology.</title>
        <authorList>
            <person name="Wiegand S."/>
            <person name="Jogler M."/>
            <person name="Boedeker C."/>
            <person name="Pinto D."/>
            <person name="Vollmers J."/>
            <person name="Rivas-Marin E."/>
            <person name="Kohn T."/>
            <person name="Peeters S.H."/>
            <person name="Heuer A."/>
            <person name="Rast P."/>
            <person name="Oberbeckmann S."/>
            <person name="Bunk B."/>
            <person name="Jeske O."/>
            <person name="Meyerdierks A."/>
            <person name="Storesund J.E."/>
            <person name="Kallscheuer N."/>
            <person name="Luecker S."/>
            <person name="Lage O.M."/>
            <person name="Pohl T."/>
            <person name="Merkel B.J."/>
            <person name="Hornburger P."/>
            <person name="Mueller R.-W."/>
            <person name="Bruemmer F."/>
            <person name="Labrenz M."/>
            <person name="Spormann A.M."/>
            <person name="Op Den Camp H."/>
            <person name="Overmann J."/>
            <person name="Amann R."/>
            <person name="Jetten M.S.M."/>
            <person name="Mascher T."/>
            <person name="Medema M.H."/>
            <person name="Devos D.P."/>
            <person name="Kaster A.-K."/>
            <person name="Ovreas L."/>
            <person name="Rohde M."/>
            <person name="Galperin M.Y."/>
            <person name="Jogler C."/>
        </authorList>
    </citation>
    <scope>NUCLEOTIDE SEQUENCE [LARGE SCALE GENOMIC DNA]</scope>
    <source>
        <strain evidence="2 3">CA13</strain>
    </source>
</reference>
<feature type="transmembrane region" description="Helical" evidence="1">
    <location>
        <begin position="114"/>
        <end position="135"/>
    </location>
</feature>
<keyword evidence="1" id="KW-0812">Transmembrane</keyword>
<evidence type="ECO:0000256" key="1">
    <source>
        <dbReference type="SAM" id="Phobius"/>
    </source>
</evidence>
<evidence type="ECO:0000313" key="2">
    <source>
        <dbReference type="EMBL" id="TWT79901.1"/>
    </source>
</evidence>
<dbReference type="InterPro" id="IPR007404">
    <property type="entry name" value="YdjM-like"/>
</dbReference>
<evidence type="ECO:0000313" key="3">
    <source>
        <dbReference type="Proteomes" id="UP000315010"/>
    </source>
</evidence>
<keyword evidence="3" id="KW-1185">Reference proteome</keyword>
<keyword evidence="1" id="KW-0472">Membrane</keyword>
<gene>
    <name evidence="2" type="ORF">CA13_13090</name>
</gene>
<dbReference type="AlphaFoldDB" id="A0A5C5YZC1"/>
<accession>A0A5C5YZC1</accession>
<feature type="transmembrane region" description="Helical" evidence="1">
    <location>
        <begin position="155"/>
        <end position="175"/>
    </location>
</feature>
<protein>
    <recommendedName>
        <fullName evidence="4">Metal-dependent hydrolase</fullName>
    </recommendedName>
</protein>
<proteinExistence type="predicted"/>
<dbReference type="Pfam" id="PF04307">
    <property type="entry name" value="YdjM"/>
    <property type="match status" value="1"/>
</dbReference>
<dbReference type="Proteomes" id="UP000315010">
    <property type="component" value="Unassembled WGS sequence"/>
</dbReference>